<dbReference type="Pfam" id="PF13657">
    <property type="entry name" value="Couple_hipA"/>
    <property type="match status" value="1"/>
</dbReference>
<dbReference type="STRING" id="1121022.GCA_000376105_03142"/>
<evidence type="ECO:0000256" key="2">
    <source>
        <dbReference type="ARBA" id="ARBA00022679"/>
    </source>
</evidence>
<organism evidence="6 7">
    <name type="scientific">Asticcacaulis benevestitus DSM 16100 = ATCC BAA-896</name>
    <dbReference type="NCBI Taxonomy" id="1121022"/>
    <lineage>
        <taxon>Bacteria</taxon>
        <taxon>Pseudomonadati</taxon>
        <taxon>Pseudomonadota</taxon>
        <taxon>Alphaproteobacteria</taxon>
        <taxon>Caulobacterales</taxon>
        <taxon>Caulobacteraceae</taxon>
        <taxon>Asticcacaulis</taxon>
    </lineage>
</organism>
<dbReference type="Gene3D" id="1.10.1070.20">
    <property type="match status" value="1"/>
</dbReference>
<dbReference type="eggNOG" id="COG3550">
    <property type="taxonomic scope" value="Bacteria"/>
</dbReference>
<keyword evidence="7" id="KW-1185">Reference proteome</keyword>
<feature type="domain" description="HipA N-terminal subdomain 1" evidence="5">
    <location>
        <begin position="8"/>
        <end position="70"/>
    </location>
</feature>
<dbReference type="InterPro" id="IPR052028">
    <property type="entry name" value="HipA_Ser/Thr_kinase"/>
</dbReference>
<comment type="similarity">
    <text evidence="1">Belongs to the HipA Ser/Thr kinase family.</text>
</comment>
<dbReference type="GO" id="GO:0004674">
    <property type="term" value="F:protein serine/threonine kinase activity"/>
    <property type="evidence" value="ECO:0007669"/>
    <property type="project" value="TreeGrafter"/>
</dbReference>
<protein>
    <recommendedName>
        <fullName evidence="8">Phosphatidylinositol kinase</fullName>
    </recommendedName>
</protein>
<dbReference type="InterPro" id="IPR012893">
    <property type="entry name" value="HipA-like_C"/>
</dbReference>
<dbReference type="Proteomes" id="UP000017837">
    <property type="component" value="Unassembled WGS sequence"/>
</dbReference>
<dbReference type="PANTHER" id="PTHR37419">
    <property type="entry name" value="SERINE/THREONINE-PROTEIN KINASE TOXIN HIPA"/>
    <property type="match status" value="1"/>
</dbReference>
<evidence type="ECO:0000256" key="1">
    <source>
        <dbReference type="ARBA" id="ARBA00010164"/>
    </source>
</evidence>
<feature type="domain" description="HipA-like C-terminal" evidence="4">
    <location>
        <begin position="111"/>
        <end position="339"/>
    </location>
</feature>
<dbReference type="InterPro" id="IPR017508">
    <property type="entry name" value="HipA_N1"/>
</dbReference>
<dbReference type="AlphaFoldDB" id="V4PZJ5"/>
<accession>V4PZJ5</accession>
<sequence length="379" mass="42499">MAPTAPPLTMPVRLASWDQRFGIHPIFEMNLPEGYLREKLRLAFAKATGTFDSLDLLAIVGRSQIGRLRYTAPDEALDSQVPFQSVDEVLKRRRDGELFDYMMDRFAAYSGIAGVQPKVMIRDEKAAAVLDGYRSQSVQGATHIVKFWDPNEYPHLAANEYFCLLAAEKAGLTVPRRRLSEDASALVVDRFDLRTDGTYMGIEDFCVLNGKGTEKKYEGGYETAIFKRIKEFIPAEAQRAELEKLFILFVLNAVVRNGDAHLKNFALIYDEVDGKARLADVYDIVTTTVYMPKDVMALTLDGTPKWPDLKQLTKLGTLRCGLSPKEVMMIMGRVGTAVSEARIELQAYAKYDPSFKDVASAMAAQWEIGMRHSLEADAR</sequence>
<dbReference type="EMBL" id="AWGB01000010">
    <property type="protein sequence ID" value="ESQ92854.1"/>
    <property type="molecule type" value="Genomic_DNA"/>
</dbReference>
<dbReference type="RefSeq" id="WP_018082812.1">
    <property type="nucleotide sequence ID" value="NZ_AQWM01000019.1"/>
</dbReference>
<evidence type="ECO:0000313" key="7">
    <source>
        <dbReference type="Proteomes" id="UP000017837"/>
    </source>
</evidence>
<evidence type="ECO:0000259" key="5">
    <source>
        <dbReference type="Pfam" id="PF13657"/>
    </source>
</evidence>
<evidence type="ECO:0000313" key="6">
    <source>
        <dbReference type="EMBL" id="ESQ92854.1"/>
    </source>
</evidence>
<keyword evidence="3" id="KW-0418">Kinase</keyword>
<reference evidence="6 7" key="1">
    <citation type="journal article" date="2014" name="Nature">
        <title>Sequential evolution of bacterial morphology by co-option of a developmental regulator.</title>
        <authorList>
            <person name="Jiang C."/>
            <person name="Brown P.J."/>
            <person name="Ducret A."/>
            <person name="Brun Y.V."/>
        </authorList>
    </citation>
    <scope>NUCLEOTIDE SEQUENCE [LARGE SCALE GENOMIC DNA]</scope>
    <source>
        <strain evidence="6 7">DSM 16100</strain>
    </source>
</reference>
<name>V4PZJ5_9CAUL</name>
<dbReference type="GO" id="GO:0005829">
    <property type="term" value="C:cytosol"/>
    <property type="evidence" value="ECO:0007669"/>
    <property type="project" value="TreeGrafter"/>
</dbReference>
<evidence type="ECO:0008006" key="8">
    <source>
        <dbReference type="Google" id="ProtNLM"/>
    </source>
</evidence>
<dbReference type="PANTHER" id="PTHR37419:SF1">
    <property type="entry name" value="SERINE_THREONINE-PROTEIN KINASE TOXIN HIPA"/>
    <property type="match status" value="1"/>
</dbReference>
<gene>
    <name evidence="6" type="ORF">ABENE_07055</name>
</gene>
<dbReference type="Pfam" id="PF07804">
    <property type="entry name" value="HipA_C"/>
    <property type="match status" value="1"/>
</dbReference>
<evidence type="ECO:0000256" key="3">
    <source>
        <dbReference type="ARBA" id="ARBA00022777"/>
    </source>
</evidence>
<evidence type="ECO:0000259" key="4">
    <source>
        <dbReference type="Pfam" id="PF07804"/>
    </source>
</evidence>
<keyword evidence="2" id="KW-0808">Transferase</keyword>
<comment type="caution">
    <text evidence="6">The sequence shown here is derived from an EMBL/GenBank/DDBJ whole genome shotgun (WGS) entry which is preliminary data.</text>
</comment>
<dbReference type="PATRIC" id="fig|1121022.4.peg.1410"/>
<proteinExistence type="inferred from homology"/>